<dbReference type="EMBL" id="CABFOC020000007">
    <property type="protein sequence ID" value="CAH0044681.1"/>
    <property type="molecule type" value="Genomic_DNA"/>
</dbReference>
<reference evidence="2 3" key="2">
    <citation type="submission" date="2021-10" db="EMBL/GenBank/DDBJ databases">
        <authorList>
            <person name="Piombo E."/>
        </authorList>
    </citation>
    <scope>NUCLEOTIDE SEQUENCE [LARGE SCALE GENOMIC DNA]</scope>
</reference>
<reference evidence="3" key="1">
    <citation type="submission" date="2019-06" db="EMBL/GenBank/DDBJ databases">
        <authorList>
            <person name="Broberg M."/>
        </authorList>
    </citation>
    <scope>NUCLEOTIDE SEQUENCE [LARGE SCALE GENOMIC DNA]</scope>
</reference>
<gene>
    <name evidence="2" type="ORF">CSOL1703_00010418</name>
</gene>
<keyword evidence="3" id="KW-1185">Reference proteome</keyword>
<comment type="caution">
    <text evidence="2">The sequence shown here is derived from an EMBL/GenBank/DDBJ whole genome shotgun (WGS) entry which is preliminary data.</text>
</comment>
<dbReference type="AlphaFoldDB" id="A0A9N9YTR1"/>
<name>A0A9N9YTR1_9HYPO</name>
<protein>
    <submittedName>
        <fullName evidence="2">Uncharacterized protein</fullName>
    </submittedName>
</protein>
<evidence type="ECO:0000313" key="3">
    <source>
        <dbReference type="Proteomes" id="UP000775872"/>
    </source>
</evidence>
<feature type="region of interest" description="Disordered" evidence="1">
    <location>
        <begin position="85"/>
        <end position="114"/>
    </location>
</feature>
<dbReference type="Proteomes" id="UP000775872">
    <property type="component" value="Unassembled WGS sequence"/>
</dbReference>
<evidence type="ECO:0000313" key="2">
    <source>
        <dbReference type="EMBL" id="CAH0044681.1"/>
    </source>
</evidence>
<accession>A0A9N9YTR1</accession>
<sequence>MESSLDFSTYFHYNVIPKAHVDSKDLDWMVSNFDVGGVAVCRVEGEELRAGFRKHNIDTTDLDSKSSSDYFFLVCPVPFTMATSRTNNTPNGHYHYSRSGIFLKDPKDDKNHEK</sequence>
<organism evidence="2 3">
    <name type="scientific">Clonostachys solani</name>
    <dbReference type="NCBI Taxonomy" id="160281"/>
    <lineage>
        <taxon>Eukaryota</taxon>
        <taxon>Fungi</taxon>
        <taxon>Dikarya</taxon>
        <taxon>Ascomycota</taxon>
        <taxon>Pezizomycotina</taxon>
        <taxon>Sordariomycetes</taxon>
        <taxon>Hypocreomycetidae</taxon>
        <taxon>Hypocreales</taxon>
        <taxon>Bionectriaceae</taxon>
        <taxon>Clonostachys</taxon>
    </lineage>
</organism>
<evidence type="ECO:0000256" key="1">
    <source>
        <dbReference type="SAM" id="MobiDB-lite"/>
    </source>
</evidence>
<feature type="compositionally biased region" description="Basic and acidic residues" evidence="1">
    <location>
        <begin position="104"/>
        <end position="114"/>
    </location>
</feature>
<dbReference type="OrthoDB" id="5138008at2759"/>
<proteinExistence type="predicted"/>